<gene>
    <name evidence="3" type="ORF">WN71_020440</name>
</gene>
<dbReference type="Gene3D" id="3.40.50.10490">
    <property type="entry name" value="Glucose-6-phosphate isomerase like protein, domain 1"/>
    <property type="match status" value="2"/>
</dbReference>
<dbReference type="PANTHER" id="PTHR10937">
    <property type="entry name" value="GLUCOSAMINE--FRUCTOSE-6-PHOSPHATE AMINOTRANSFERASE, ISOMERIZING"/>
    <property type="match status" value="1"/>
</dbReference>
<evidence type="ECO:0000259" key="2">
    <source>
        <dbReference type="PROSITE" id="PS51464"/>
    </source>
</evidence>
<dbReference type="InterPro" id="IPR001347">
    <property type="entry name" value="SIS_dom"/>
</dbReference>
<dbReference type="AlphaFoldDB" id="A0A1J4NY31"/>
<reference evidence="3" key="1">
    <citation type="submission" date="2016-10" db="EMBL/GenBank/DDBJ databases">
        <title>Genome sequence of Streptomyces mangrovisoli MUSC 149.</title>
        <authorList>
            <person name="Lee L.-H."/>
            <person name="Ser H.-L."/>
        </authorList>
    </citation>
    <scope>NUCLEOTIDE SEQUENCE [LARGE SCALE GENOMIC DNA]</scope>
    <source>
        <strain evidence="3">MUSC 149</strain>
    </source>
</reference>
<dbReference type="CDD" id="cd05008">
    <property type="entry name" value="SIS_GlmS_GlmD_1"/>
    <property type="match status" value="1"/>
</dbReference>
<accession>A0A1J4NY31</accession>
<dbReference type="PROSITE" id="PS51464">
    <property type="entry name" value="SIS"/>
    <property type="match status" value="1"/>
</dbReference>
<evidence type="ECO:0000256" key="1">
    <source>
        <dbReference type="ARBA" id="ARBA00022737"/>
    </source>
</evidence>
<evidence type="ECO:0000313" key="3">
    <source>
        <dbReference type="EMBL" id="OIJ66038.1"/>
    </source>
</evidence>
<sequence length="292" mass="30553">MSFTQEEITTQPECWLRAAEVAESAGAALPSPGEEVAVVGCGTSWFMARSYAALRESAGHGRTDAFAASQFPTGRRYDRIVALTRSGTTTEVIDLLTAVQGAAATTVITADAGTPAGRAGDHALSLPFADERSVVQTRFATTALALLRAHLGEDLAPVAEDARRALAEPLDPRLAAAQQFTFLGTGWTAGLADEAALKMREAAGAWTESYPSMEYRHGPISIAAPGRVVWVLGPAPAGLPEDIARTGALLAGSQRDPLAELVLAQRVAVARAEAAGLDPDRPRNLTRSVVLA</sequence>
<evidence type="ECO:0000313" key="4">
    <source>
        <dbReference type="Proteomes" id="UP000034196"/>
    </source>
</evidence>
<proteinExistence type="predicted"/>
<dbReference type="RefSeq" id="WP_046581970.1">
    <property type="nucleotide sequence ID" value="NZ_LAVA02000046.1"/>
</dbReference>
<name>A0A1J4NY31_9ACTN</name>
<dbReference type="Proteomes" id="UP000034196">
    <property type="component" value="Unassembled WGS sequence"/>
</dbReference>
<dbReference type="OrthoDB" id="367283at2"/>
<dbReference type="GO" id="GO:1901135">
    <property type="term" value="P:carbohydrate derivative metabolic process"/>
    <property type="evidence" value="ECO:0007669"/>
    <property type="project" value="InterPro"/>
</dbReference>
<comment type="caution">
    <text evidence="3">The sequence shown here is derived from an EMBL/GenBank/DDBJ whole genome shotgun (WGS) entry which is preliminary data.</text>
</comment>
<keyword evidence="3" id="KW-0413">Isomerase</keyword>
<dbReference type="GO" id="GO:0016853">
    <property type="term" value="F:isomerase activity"/>
    <property type="evidence" value="ECO:0007669"/>
    <property type="project" value="UniProtKB-KW"/>
</dbReference>
<dbReference type="GO" id="GO:0097367">
    <property type="term" value="F:carbohydrate derivative binding"/>
    <property type="evidence" value="ECO:0007669"/>
    <property type="project" value="InterPro"/>
</dbReference>
<dbReference type="SUPFAM" id="SSF53697">
    <property type="entry name" value="SIS domain"/>
    <property type="match status" value="1"/>
</dbReference>
<keyword evidence="4" id="KW-1185">Reference proteome</keyword>
<organism evidence="3 4">
    <name type="scientific">Streptomyces mangrovisoli</name>
    <dbReference type="NCBI Taxonomy" id="1428628"/>
    <lineage>
        <taxon>Bacteria</taxon>
        <taxon>Bacillati</taxon>
        <taxon>Actinomycetota</taxon>
        <taxon>Actinomycetes</taxon>
        <taxon>Kitasatosporales</taxon>
        <taxon>Streptomycetaceae</taxon>
        <taxon>Streptomyces</taxon>
    </lineage>
</organism>
<protein>
    <submittedName>
        <fullName evidence="3">Sugar isomerase</fullName>
    </submittedName>
</protein>
<feature type="domain" description="SIS" evidence="2">
    <location>
        <begin position="21"/>
        <end position="161"/>
    </location>
</feature>
<dbReference type="STRING" id="1428628.WN71_020440"/>
<dbReference type="InterPro" id="IPR035466">
    <property type="entry name" value="GlmS/AgaS_SIS"/>
</dbReference>
<dbReference type="EMBL" id="LAVA02000046">
    <property type="protein sequence ID" value="OIJ66038.1"/>
    <property type="molecule type" value="Genomic_DNA"/>
</dbReference>
<keyword evidence="1" id="KW-0677">Repeat</keyword>
<dbReference type="InterPro" id="IPR046348">
    <property type="entry name" value="SIS_dom_sf"/>
</dbReference>